<gene>
    <name evidence="3" type="primary">RSRC2</name>
</gene>
<feature type="compositionally biased region" description="Basic and acidic residues" evidence="1">
    <location>
        <begin position="54"/>
        <end position="73"/>
    </location>
</feature>
<dbReference type="PANTHER" id="PTHR22426:SF2">
    <property type="entry name" value="ARGININE_SERINE-RICH COILED-COIL PROTEIN 2"/>
    <property type="match status" value="1"/>
</dbReference>
<reference evidence="3" key="1">
    <citation type="submission" date="2013-07" db="EMBL/GenBank/DDBJ databases">
        <authorList>
            <person name="Geib S."/>
        </authorList>
    </citation>
    <scope>NUCLEOTIDE SEQUENCE</scope>
</reference>
<reference evidence="3" key="2">
    <citation type="journal article" date="2014" name="BMC Genomics">
        <title>A genomic perspective to assessing quality of mass-reared SIT flies used in Mediterranean fruit fly (Ceratitis capitata) eradication in California.</title>
        <authorList>
            <person name="Calla B."/>
            <person name="Hall B."/>
            <person name="Hou S."/>
            <person name="Geib S.M."/>
        </authorList>
    </citation>
    <scope>NUCLEOTIDE SEQUENCE</scope>
</reference>
<feature type="compositionally biased region" description="Basic and acidic residues" evidence="1">
    <location>
        <begin position="95"/>
        <end position="174"/>
    </location>
</feature>
<name>W8BZH4_CERCA</name>
<evidence type="ECO:0000256" key="1">
    <source>
        <dbReference type="SAM" id="MobiDB-lite"/>
    </source>
</evidence>
<evidence type="ECO:0000313" key="3">
    <source>
        <dbReference type="EMBL" id="JAC02109.1"/>
    </source>
</evidence>
<feature type="compositionally biased region" description="Basic and acidic residues" evidence="1">
    <location>
        <begin position="215"/>
        <end position="224"/>
    </location>
</feature>
<evidence type="ECO:0000259" key="2">
    <source>
        <dbReference type="Pfam" id="PF15477"/>
    </source>
</evidence>
<dbReference type="InterPro" id="IPR028124">
    <property type="entry name" value="SMAP_dom"/>
</dbReference>
<protein>
    <submittedName>
        <fullName evidence="3">Arginine/serine-rich coiled-coil protein 2</fullName>
    </submittedName>
</protein>
<dbReference type="GeneID" id="101455668"/>
<dbReference type="AlphaFoldDB" id="W8BZH4"/>
<dbReference type="OrthoDB" id="1928974at2759"/>
<proteinExistence type="evidence at transcript level"/>
<organism evidence="3">
    <name type="scientific">Ceratitis capitata</name>
    <name type="common">Mediterranean fruit fly</name>
    <name type="synonym">Tephritis capitata</name>
    <dbReference type="NCBI Taxonomy" id="7213"/>
    <lineage>
        <taxon>Eukaryota</taxon>
        <taxon>Metazoa</taxon>
        <taxon>Ecdysozoa</taxon>
        <taxon>Arthropoda</taxon>
        <taxon>Hexapoda</taxon>
        <taxon>Insecta</taxon>
        <taxon>Pterygota</taxon>
        <taxon>Neoptera</taxon>
        <taxon>Endopterygota</taxon>
        <taxon>Diptera</taxon>
        <taxon>Brachycera</taxon>
        <taxon>Muscomorpha</taxon>
        <taxon>Tephritoidea</taxon>
        <taxon>Tephritidae</taxon>
        <taxon>Ceratitis</taxon>
        <taxon>Ceratitis</taxon>
    </lineage>
</organism>
<sequence length="484" mass="55416">MESLVNYSSEDEQEEMMDNVTAERGNGRGRSPSRTRRSYGIETTMMGDGGSGGSRRDPPSSRSNIYKDEESQRQKSSSFGNNNRTGSESYYSREGNNKRDNRDRDSRRENRDNVREYKEEKERDSRDGRYTKDYSRYEYKNDRSRPREYQNEYKRERDNYDNRPRPPREDERYRPSSSSYKNSRYSGNGRDERPRYDSFTSNAASSSYRQHHQNRHIEHYDRSGGGRHRRRSNSLSPSPTSTSQRNYSKRSTHDDKSGHRTRSRSRSVTPVRPDSRERERGGVPLEKARLSALEMERKIQSTSRSSQDKELQPSQTGARSTEALLSLPLNETAPKQPNVIAVAPVATCSKSSGSEPAVIHLPSYYNPNVINPNKYAEQVQKRKLLWGAKKVEDTAAKWGNAQFSQDSDGKVASKFMRLMGIKGAAQPKSDGEEVEQKATPSVAPDVKTREVMFSNMEQQYEVARQATHTMRGVGLGFSSQARPF</sequence>
<dbReference type="Pfam" id="PF15477">
    <property type="entry name" value="SMAP"/>
    <property type="match status" value="1"/>
</dbReference>
<dbReference type="EMBL" id="GAMC01004447">
    <property type="protein sequence ID" value="JAC02109.1"/>
    <property type="molecule type" value="mRNA"/>
</dbReference>
<feature type="region of interest" description="Disordered" evidence="1">
    <location>
        <begin position="1"/>
        <end position="319"/>
    </location>
</feature>
<feature type="compositionally biased region" description="Basic and acidic residues" evidence="1">
    <location>
        <begin position="273"/>
        <end position="299"/>
    </location>
</feature>
<feature type="compositionally biased region" description="Low complexity" evidence="1">
    <location>
        <begin position="233"/>
        <end position="245"/>
    </location>
</feature>
<feature type="compositionally biased region" description="Polar residues" evidence="1">
    <location>
        <begin position="74"/>
        <end position="90"/>
    </location>
</feature>
<dbReference type="PANTHER" id="PTHR22426">
    <property type="entry name" value="ARGININE_SERINE-RICH COILED-COIL PROTEIN 2"/>
    <property type="match status" value="1"/>
</dbReference>
<feature type="domain" description="Small acidic protein-like" evidence="2">
    <location>
        <begin position="398"/>
        <end position="476"/>
    </location>
</feature>
<feature type="compositionally biased region" description="Low complexity" evidence="1">
    <location>
        <begin position="175"/>
        <end position="186"/>
    </location>
</feature>
<accession>W8BZH4</accession>
<feature type="compositionally biased region" description="Polar residues" evidence="1">
    <location>
        <begin position="198"/>
        <end position="208"/>
    </location>
</feature>
<dbReference type="KEGG" id="ccat:101455668"/>